<name>A0A0G0PR40_9BACT</name>
<comment type="caution">
    <text evidence="1">The sequence shown here is derived from an EMBL/GenBank/DDBJ whole genome shotgun (WGS) entry which is preliminary data.</text>
</comment>
<dbReference type="STRING" id="1618574.UT24_C0011G0053"/>
<sequence length="85" mass="9877">MTNKQGVEKVNALIDRYKEASDMYSHDWEMFNKRDRRGKCTTNDPVKLISMINLKVQELGDLFVDAADLLKEMLESLPIEEEISK</sequence>
<evidence type="ECO:0000313" key="1">
    <source>
        <dbReference type="EMBL" id="KKR00600.1"/>
    </source>
</evidence>
<organism evidence="1 2">
    <name type="scientific">Candidatus Woesebacteria bacterium GW2011_GWB1_39_12</name>
    <dbReference type="NCBI Taxonomy" id="1618574"/>
    <lineage>
        <taxon>Bacteria</taxon>
        <taxon>Candidatus Woeseibacteriota</taxon>
    </lineage>
</organism>
<proteinExistence type="predicted"/>
<dbReference type="EMBL" id="LBWB01000011">
    <property type="protein sequence ID" value="KKR00600.1"/>
    <property type="molecule type" value="Genomic_DNA"/>
</dbReference>
<protein>
    <submittedName>
        <fullName evidence="1">Uncharacterized protein</fullName>
    </submittedName>
</protein>
<dbReference type="Proteomes" id="UP000033881">
    <property type="component" value="Unassembled WGS sequence"/>
</dbReference>
<dbReference type="AlphaFoldDB" id="A0A0G0PR40"/>
<accession>A0A0G0PR40</accession>
<evidence type="ECO:0000313" key="2">
    <source>
        <dbReference type="Proteomes" id="UP000033881"/>
    </source>
</evidence>
<gene>
    <name evidence="1" type="ORF">UT24_C0011G0053</name>
</gene>
<reference evidence="1 2" key="1">
    <citation type="journal article" date="2015" name="Nature">
        <title>rRNA introns, odd ribosomes, and small enigmatic genomes across a large radiation of phyla.</title>
        <authorList>
            <person name="Brown C.T."/>
            <person name="Hug L.A."/>
            <person name="Thomas B.C."/>
            <person name="Sharon I."/>
            <person name="Castelle C.J."/>
            <person name="Singh A."/>
            <person name="Wilkins M.J."/>
            <person name="Williams K.H."/>
            <person name="Banfield J.F."/>
        </authorList>
    </citation>
    <scope>NUCLEOTIDE SEQUENCE [LARGE SCALE GENOMIC DNA]</scope>
</reference>